<feature type="domain" description="Fibronectin type-III" evidence="12">
    <location>
        <begin position="622"/>
        <end position="731"/>
    </location>
</feature>
<feature type="domain" description="Ig-like" evidence="11">
    <location>
        <begin position="363"/>
        <end position="484"/>
    </location>
</feature>
<dbReference type="SUPFAM" id="SSF49265">
    <property type="entry name" value="Fibronectin type III"/>
    <property type="match status" value="4"/>
</dbReference>
<evidence type="ECO:0000256" key="6">
    <source>
        <dbReference type="ARBA" id="ARBA00022989"/>
    </source>
</evidence>
<dbReference type="PANTHER" id="PTHR13817">
    <property type="entry name" value="TITIN"/>
    <property type="match status" value="1"/>
</dbReference>
<feature type="compositionally biased region" description="Polar residues" evidence="10">
    <location>
        <begin position="548"/>
        <end position="557"/>
    </location>
</feature>
<dbReference type="InterPro" id="IPR036116">
    <property type="entry name" value="FN3_sf"/>
</dbReference>
<sequence length="1430" mass="154742">AGADAHSARLNVYGPPTVRPMGPLTAVAGLTFRVACPVGGHPIHKITWQKDGQLLPINHNQLVFDNGTLTLTEVNRKTTEGRYTCSAFDKQNNSDHGHFDLKVVVPPHLGPLIFPSGTRVGMRTQSACFVQEGDLPIDIHWQKDGQRLRLSTNVKVSQLDDFTSILTITDAASEDAGNYSCVASNAAGAVATSAMLIVNVPPSWMLSPHDVSIPLGGSAVMPCSAKGVPLPHIEWQRKTASGEWASIEKITDEYQMNMATEDGNLPSFTGDSFSNRLSIIAPKRFPNTMKDNFLLNTGSESFEAWNNPKAVTSSWHPETNDASAWNTTADQNSEWNLKIEDSSPHWDTGIDGSSSWMDPSGEPEAARRPSSRKVLNGSLVVSAAARNFEGLYRCQASNDVGSSLSKVITLTIHEPPWFPERSRRLVRVEVGAPSYGYETASAADNSGAQTLQRRIPAAAAADAGEFVCEASNPHGAAKAYFTVLVEDVPGAPTGVQVRESDSRHVTLSWSPPVTSSSVKAPVVSYVITLEQHSDDEAMESEALLDPQATDSSGTRDPNTGVGKAGDRRVEVLVSGSSLSHRVSGLLPYTWYSFSVAAQNSVGRGPNSGPLRHRTQEEKPSAPPNNVQVVSSSSRSLRVTWLPPPRSASHGRLLGYYLGIRLRLLSTMDDASDEGSAYNFTTVGGSDTSSTATHTIVTDLHPHSFYDVIVRAFNSRGAGPSSDPVMGQTLQDKPSAPPTSVTCEGLRATSLLVSWFPPPEGARNGELTRYRVSYSALRHADPATAQPLRQAFMNPATPSSLHYVSSDEHHVDVRKVTSTQLENLEAFTNYSVAVAAATEAGVGVASEAFICKTLEDVPTAIEEVKAFATGPQSVIVSWSPPRAARGRLTHYTVYWDSAASRSSQTHYKKVEPNHHHLKIKDLPQETIVVWVTASTSIGSSPESDKKTVTPSTTEADSVQPLHGESHSTKRNINPSFTDQYAVGAGIQEMKKLKIVNLQHSTHYNHPLIRHYAVGAGICMLVRASGRWVEACSSIGSKTHSCKQYNHPFIRHYAVGAGIWSVGGSVLVNWKQDALLQCRTIGVPEPTRTWTRGPERVALNSPGLLVLDDGSLRLVSPGRSHSGSYSCSAANSYGSDTITYNVSVRVPPSPPELHVTETTSSSVRLQWDVADEGGAAVMSLELVYSLLVLDDGSLRLVSPGRSHSGSYSCSAANSYGSDIITYNVTRVVRYESTRKRVVRYESTRKRVVRYESTRKPVVRYESTRKRVVRYESTRMSVVRTEDGLAVNINVRGDSHTVYGLQCGTLYQFHIAARNDIGSSEPSSVVTARTKGRAPVAPPLFQFVTSNSTQATLYLTQWDSGGCPISHFVVQLRDSDNHWTTVRSEVLPSRTFAVTGLSGGADYDIQVTAHNAAGATRALYSISTPLPQTDGGH</sequence>
<dbReference type="CDD" id="cd00063">
    <property type="entry name" value="FN3"/>
    <property type="match status" value="6"/>
</dbReference>
<dbReference type="FunFam" id="2.60.40.10:FF:000028">
    <property type="entry name" value="Neuronal cell adhesion molecule"/>
    <property type="match status" value="2"/>
</dbReference>
<dbReference type="PROSITE" id="PS50835">
    <property type="entry name" value="IG_LIKE"/>
    <property type="match status" value="4"/>
</dbReference>
<evidence type="ECO:0000256" key="8">
    <source>
        <dbReference type="ARBA" id="ARBA00023157"/>
    </source>
</evidence>
<evidence type="ECO:0000256" key="10">
    <source>
        <dbReference type="SAM" id="MobiDB-lite"/>
    </source>
</evidence>
<feature type="region of interest" description="Disordered" evidence="10">
    <location>
        <begin position="545"/>
        <end position="566"/>
    </location>
</feature>
<dbReference type="RefSeq" id="XP_047738603.1">
    <property type="nucleotide sequence ID" value="XM_047882647.1"/>
</dbReference>
<keyword evidence="4" id="KW-0677">Repeat</keyword>
<evidence type="ECO:0000256" key="7">
    <source>
        <dbReference type="ARBA" id="ARBA00023136"/>
    </source>
</evidence>
<dbReference type="InterPro" id="IPR036179">
    <property type="entry name" value="Ig-like_dom_sf"/>
</dbReference>
<feature type="non-terminal residue" evidence="14">
    <location>
        <position position="1"/>
    </location>
</feature>
<feature type="region of interest" description="Disordered" evidence="10">
    <location>
        <begin position="936"/>
        <end position="973"/>
    </location>
</feature>
<evidence type="ECO:0000313" key="13">
    <source>
        <dbReference type="Proteomes" id="UP000694843"/>
    </source>
</evidence>
<keyword evidence="6" id="KW-1133">Transmembrane helix</keyword>
<evidence type="ECO:0000313" key="14">
    <source>
        <dbReference type="RefSeq" id="XP_047738603.1"/>
    </source>
</evidence>
<dbReference type="PANTHER" id="PTHR13817:SF166">
    <property type="entry name" value="NEURONAL IGCAM-RELATED"/>
    <property type="match status" value="1"/>
</dbReference>
<dbReference type="Pfam" id="PF25059">
    <property type="entry name" value="FN3_DSCAM-DSCAML_C"/>
    <property type="match status" value="1"/>
</dbReference>
<reference evidence="14" key="1">
    <citation type="submission" date="2025-08" db="UniProtKB">
        <authorList>
            <consortium name="RefSeq"/>
        </authorList>
    </citation>
    <scope>IDENTIFICATION</scope>
    <source>
        <tissue evidence="14">Whole organism</tissue>
    </source>
</reference>
<dbReference type="Proteomes" id="UP000694843">
    <property type="component" value="Unplaced"/>
</dbReference>
<feature type="region of interest" description="Disordered" evidence="10">
    <location>
        <begin position="602"/>
        <end position="635"/>
    </location>
</feature>
<feature type="region of interest" description="Disordered" evidence="10">
    <location>
        <begin position="340"/>
        <end position="372"/>
    </location>
</feature>
<feature type="compositionally biased region" description="Polar residues" evidence="10">
    <location>
        <begin position="727"/>
        <end position="740"/>
    </location>
</feature>
<dbReference type="InterPro" id="IPR003598">
    <property type="entry name" value="Ig_sub2"/>
</dbReference>
<keyword evidence="13" id="KW-1185">Reference proteome</keyword>
<accession>A0A979FNG5</accession>
<dbReference type="OMA" id="RYESTRM"/>
<feature type="domain" description="Fibronectin type-III" evidence="12">
    <location>
        <begin position="1240"/>
        <end position="1330"/>
    </location>
</feature>
<evidence type="ECO:0000256" key="5">
    <source>
        <dbReference type="ARBA" id="ARBA00022889"/>
    </source>
</evidence>
<dbReference type="PROSITE" id="PS50853">
    <property type="entry name" value="FN3"/>
    <property type="match status" value="6"/>
</dbReference>
<dbReference type="InterPro" id="IPR050964">
    <property type="entry name" value="Striated_Muscle_Regulatory"/>
</dbReference>
<dbReference type="GeneID" id="108674722"/>
<dbReference type="InterPro" id="IPR003961">
    <property type="entry name" value="FN3_dom"/>
</dbReference>
<feature type="domain" description="Fibronectin type-III" evidence="12">
    <location>
        <begin position="491"/>
        <end position="617"/>
    </location>
</feature>
<evidence type="ECO:0000259" key="12">
    <source>
        <dbReference type="PROSITE" id="PS50853"/>
    </source>
</evidence>
<keyword evidence="3" id="KW-0732">Signal</keyword>
<dbReference type="Pfam" id="PF07679">
    <property type="entry name" value="I-set"/>
    <property type="match status" value="1"/>
</dbReference>
<name>A0A979FNG5_HYAAZ</name>
<evidence type="ECO:0000259" key="11">
    <source>
        <dbReference type="PROSITE" id="PS50835"/>
    </source>
</evidence>
<feature type="domain" description="Ig-like" evidence="11">
    <location>
        <begin position="16"/>
        <end position="87"/>
    </location>
</feature>
<evidence type="ECO:0000256" key="2">
    <source>
        <dbReference type="ARBA" id="ARBA00022692"/>
    </source>
</evidence>
<dbReference type="InterPro" id="IPR007110">
    <property type="entry name" value="Ig-like_dom"/>
</dbReference>
<dbReference type="GO" id="GO:0007416">
    <property type="term" value="P:synapse assembly"/>
    <property type="evidence" value="ECO:0007669"/>
    <property type="project" value="TreeGrafter"/>
</dbReference>
<dbReference type="OrthoDB" id="6415012at2759"/>
<evidence type="ECO:0000256" key="3">
    <source>
        <dbReference type="ARBA" id="ARBA00022729"/>
    </source>
</evidence>
<dbReference type="GO" id="GO:0030154">
    <property type="term" value="P:cell differentiation"/>
    <property type="evidence" value="ECO:0007669"/>
    <property type="project" value="UniProtKB-ARBA"/>
</dbReference>
<dbReference type="Pfam" id="PF13927">
    <property type="entry name" value="Ig_3"/>
    <property type="match status" value="2"/>
</dbReference>
<feature type="compositionally biased region" description="Low complexity" evidence="10">
    <location>
        <begin position="626"/>
        <end position="635"/>
    </location>
</feature>
<dbReference type="SMART" id="SM00060">
    <property type="entry name" value="FN3"/>
    <property type="match status" value="6"/>
</dbReference>
<keyword evidence="5" id="KW-0130">Cell adhesion</keyword>
<feature type="domain" description="Ig-like" evidence="11">
    <location>
        <begin position="107"/>
        <end position="197"/>
    </location>
</feature>
<feature type="domain" description="Fibronectin type-III" evidence="12">
    <location>
        <begin position="1332"/>
        <end position="1429"/>
    </location>
</feature>
<keyword evidence="9" id="KW-0393">Immunoglobulin domain</keyword>
<dbReference type="SMART" id="SM00409">
    <property type="entry name" value="IG"/>
    <property type="match status" value="5"/>
</dbReference>
<feature type="domain" description="Ig-like" evidence="11">
    <location>
        <begin position="1046"/>
        <end position="1141"/>
    </location>
</feature>
<organism evidence="13 14">
    <name type="scientific">Hyalella azteca</name>
    <name type="common">Amphipod</name>
    <dbReference type="NCBI Taxonomy" id="294128"/>
    <lineage>
        <taxon>Eukaryota</taxon>
        <taxon>Metazoa</taxon>
        <taxon>Ecdysozoa</taxon>
        <taxon>Arthropoda</taxon>
        <taxon>Crustacea</taxon>
        <taxon>Multicrustacea</taxon>
        <taxon>Malacostraca</taxon>
        <taxon>Eumalacostraca</taxon>
        <taxon>Peracarida</taxon>
        <taxon>Amphipoda</taxon>
        <taxon>Senticaudata</taxon>
        <taxon>Talitrida</taxon>
        <taxon>Talitroidea</taxon>
        <taxon>Hyalellidae</taxon>
        <taxon>Hyalella</taxon>
    </lineage>
</organism>
<evidence type="ECO:0000256" key="4">
    <source>
        <dbReference type="ARBA" id="ARBA00022737"/>
    </source>
</evidence>
<dbReference type="CDD" id="cd20958">
    <property type="entry name" value="IgI_5_Dscam"/>
    <property type="match status" value="1"/>
</dbReference>
<dbReference type="GO" id="GO:0016020">
    <property type="term" value="C:membrane"/>
    <property type="evidence" value="ECO:0007669"/>
    <property type="project" value="UniProtKB-SubCell"/>
</dbReference>
<gene>
    <name evidence="14" type="primary">LOC108674722</name>
</gene>
<dbReference type="KEGG" id="hazt:108674722"/>
<feature type="domain" description="Fibronectin type-III" evidence="12">
    <location>
        <begin position="859"/>
        <end position="954"/>
    </location>
</feature>
<dbReference type="InterPro" id="IPR013783">
    <property type="entry name" value="Ig-like_fold"/>
</dbReference>
<dbReference type="SMART" id="SM00408">
    <property type="entry name" value="IGc2"/>
    <property type="match status" value="5"/>
</dbReference>
<proteinExistence type="predicted"/>
<feature type="domain" description="Fibronectin type-III" evidence="12">
    <location>
        <begin position="736"/>
        <end position="855"/>
    </location>
</feature>
<keyword evidence="2" id="KW-0812">Transmembrane</keyword>
<keyword evidence="7" id="KW-0472">Membrane</keyword>
<comment type="subcellular location">
    <subcellularLocation>
        <location evidence="1">Membrane</location>
        <topology evidence="1">Single-pass membrane protein</topology>
    </subcellularLocation>
</comment>
<dbReference type="GO" id="GO:0009653">
    <property type="term" value="P:anatomical structure morphogenesis"/>
    <property type="evidence" value="ECO:0007669"/>
    <property type="project" value="UniProtKB-ARBA"/>
</dbReference>
<dbReference type="SUPFAM" id="SSF48726">
    <property type="entry name" value="Immunoglobulin"/>
    <property type="match status" value="5"/>
</dbReference>
<dbReference type="Pfam" id="PF00041">
    <property type="entry name" value="fn3"/>
    <property type="match status" value="5"/>
</dbReference>
<evidence type="ECO:0000256" key="1">
    <source>
        <dbReference type="ARBA" id="ARBA00004167"/>
    </source>
</evidence>
<dbReference type="GO" id="GO:0045202">
    <property type="term" value="C:synapse"/>
    <property type="evidence" value="ECO:0007669"/>
    <property type="project" value="TreeGrafter"/>
</dbReference>
<dbReference type="GO" id="GO:0007156">
    <property type="term" value="P:homophilic cell adhesion via plasma membrane adhesion molecules"/>
    <property type="evidence" value="ECO:0007669"/>
    <property type="project" value="TreeGrafter"/>
</dbReference>
<dbReference type="Gene3D" id="2.60.40.10">
    <property type="entry name" value="Immunoglobulins"/>
    <property type="match status" value="12"/>
</dbReference>
<dbReference type="InterPro" id="IPR056754">
    <property type="entry name" value="DSCAM/DSCAML_C"/>
</dbReference>
<evidence type="ECO:0000256" key="9">
    <source>
        <dbReference type="ARBA" id="ARBA00023319"/>
    </source>
</evidence>
<dbReference type="FunFam" id="2.60.40.10:FF:000333">
    <property type="entry name" value="Down syndrome cell adhesion molecule"/>
    <property type="match status" value="1"/>
</dbReference>
<feature type="region of interest" description="Disordered" evidence="10">
    <location>
        <begin position="717"/>
        <end position="740"/>
    </location>
</feature>
<dbReference type="InterPro" id="IPR013098">
    <property type="entry name" value="Ig_I-set"/>
</dbReference>
<protein>
    <submittedName>
        <fullName evidence="14">Down syndrome cell adhesion molecule-like protein Dscam2</fullName>
    </submittedName>
</protein>
<keyword evidence="8" id="KW-1015">Disulfide bond</keyword>
<dbReference type="InterPro" id="IPR003599">
    <property type="entry name" value="Ig_sub"/>
</dbReference>